<evidence type="ECO:0000256" key="5">
    <source>
        <dbReference type="ARBA" id="ARBA00038359"/>
    </source>
</evidence>
<dbReference type="Proteomes" id="UP000469559">
    <property type="component" value="Unassembled WGS sequence"/>
</dbReference>
<dbReference type="OrthoDB" id="2496787at2759"/>
<dbReference type="Pfam" id="PF20684">
    <property type="entry name" value="Fung_rhodopsin"/>
    <property type="match status" value="1"/>
</dbReference>
<proteinExistence type="inferred from homology"/>
<feature type="transmembrane region" description="Helical" evidence="7">
    <location>
        <begin position="25"/>
        <end position="46"/>
    </location>
</feature>
<evidence type="ECO:0000256" key="3">
    <source>
        <dbReference type="ARBA" id="ARBA00022989"/>
    </source>
</evidence>
<evidence type="ECO:0000313" key="9">
    <source>
        <dbReference type="EMBL" id="TVY20112.1"/>
    </source>
</evidence>
<keyword evidence="10" id="KW-1185">Reference proteome</keyword>
<organism evidence="9 10">
    <name type="scientific">Lachnellula arida</name>
    <dbReference type="NCBI Taxonomy" id="1316785"/>
    <lineage>
        <taxon>Eukaryota</taxon>
        <taxon>Fungi</taxon>
        <taxon>Dikarya</taxon>
        <taxon>Ascomycota</taxon>
        <taxon>Pezizomycotina</taxon>
        <taxon>Leotiomycetes</taxon>
        <taxon>Helotiales</taxon>
        <taxon>Lachnaceae</taxon>
        <taxon>Lachnellula</taxon>
    </lineage>
</organism>
<feature type="domain" description="Rhodopsin" evidence="8">
    <location>
        <begin position="46"/>
        <end position="277"/>
    </location>
</feature>
<name>A0A8T9BPX4_9HELO</name>
<dbReference type="EMBL" id="QGMF01000070">
    <property type="protein sequence ID" value="TVY20112.1"/>
    <property type="molecule type" value="Genomic_DNA"/>
</dbReference>
<evidence type="ECO:0000256" key="7">
    <source>
        <dbReference type="SAM" id="Phobius"/>
    </source>
</evidence>
<keyword evidence="4 7" id="KW-0472">Membrane</keyword>
<dbReference type="InterPro" id="IPR049326">
    <property type="entry name" value="Rhodopsin_dom_fungi"/>
</dbReference>
<sequence>MSQPTHVPSIPPPPGHEPFGNDGTLWKWDILCVTVCLLFTTILFVLRTYVRFFVRREWLFEDWLIAYCGLVTTVMNRHGGVHEWDLMTEEVHSALYWFNIASIEYGIEILLCKLTILMMYRRVFVPHRWGFFDIVLRTFEAILIFFYFSITVVKIFECNPRARIWNKKLHGTCINIDTMLNSSGLFNMITDILILLVPIKSVWKLQMKKAKKLRVVLVFTFALIAPVFSLIGFLVRERISHSPDATYNQPLVLLWAIAEVSTGFICICLPPLSLLFNRKLTNPGPTQSMLSGEANKLGSANTQSRRRTKPPSGISDDGMLNADYIELEDGHMYTMGIERPTPTHVVRVGVGATPSIGAQNGEGWPQTFAEAASGAGIEEGRKDRIVKTVTVEQSYI</sequence>
<dbReference type="PANTHER" id="PTHR33048">
    <property type="entry name" value="PTH11-LIKE INTEGRAL MEMBRANE PROTEIN (AFU_ORTHOLOGUE AFUA_5G11245)"/>
    <property type="match status" value="1"/>
</dbReference>
<feature type="transmembrane region" description="Helical" evidence="7">
    <location>
        <begin position="215"/>
        <end position="235"/>
    </location>
</feature>
<evidence type="ECO:0000256" key="1">
    <source>
        <dbReference type="ARBA" id="ARBA00004141"/>
    </source>
</evidence>
<feature type="transmembrane region" description="Helical" evidence="7">
    <location>
        <begin position="255"/>
        <end position="276"/>
    </location>
</feature>
<comment type="similarity">
    <text evidence="5">Belongs to the SAT4 family.</text>
</comment>
<evidence type="ECO:0000256" key="2">
    <source>
        <dbReference type="ARBA" id="ARBA00022692"/>
    </source>
</evidence>
<protein>
    <recommendedName>
        <fullName evidence="8">Rhodopsin domain-containing protein</fullName>
    </recommendedName>
</protein>
<feature type="transmembrane region" description="Helical" evidence="7">
    <location>
        <begin position="95"/>
        <end position="117"/>
    </location>
</feature>
<keyword evidence="3 7" id="KW-1133">Transmembrane helix</keyword>
<dbReference type="InterPro" id="IPR052337">
    <property type="entry name" value="SAT4-like"/>
</dbReference>
<reference evidence="9 10" key="1">
    <citation type="submission" date="2018-05" db="EMBL/GenBank/DDBJ databases">
        <title>Whole genome sequencing for identification of molecular markers to develop diagnostic detection tools for the regulated plant pathogen Lachnellula willkommii.</title>
        <authorList>
            <person name="Giroux E."/>
            <person name="Bilodeau G."/>
        </authorList>
    </citation>
    <scope>NUCLEOTIDE SEQUENCE [LARGE SCALE GENOMIC DNA]</scope>
    <source>
        <strain evidence="9 10">CBS 203.66</strain>
    </source>
</reference>
<accession>A0A8T9BPX4</accession>
<comment type="caution">
    <text evidence="9">The sequence shown here is derived from an EMBL/GenBank/DDBJ whole genome shotgun (WGS) entry which is preliminary data.</text>
</comment>
<evidence type="ECO:0000313" key="10">
    <source>
        <dbReference type="Proteomes" id="UP000469559"/>
    </source>
</evidence>
<evidence type="ECO:0000256" key="6">
    <source>
        <dbReference type="SAM" id="MobiDB-lite"/>
    </source>
</evidence>
<gene>
    <name evidence="9" type="ORF">LARI1_G001932</name>
</gene>
<feature type="region of interest" description="Disordered" evidence="6">
    <location>
        <begin position="286"/>
        <end position="319"/>
    </location>
</feature>
<dbReference type="GO" id="GO:0016020">
    <property type="term" value="C:membrane"/>
    <property type="evidence" value="ECO:0007669"/>
    <property type="project" value="UniProtKB-SubCell"/>
</dbReference>
<evidence type="ECO:0000256" key="4">
    <source>
        <dbReference type="ARBA" id="ARBA00023136"/>
    </source>
</evidence>
<evidence type="ECO:0000259" key="8">
    <source>
        <dbReference type="Pfam" id="PF20684"/>
    </source>
</evidence>
<comment type="subcellular location">
    <subcellularLocation>
        <location evidence="1">Membrane</location>
        <topology evidence="1">Multi-pass membrane protein</topology>
    </subcellularLocation>
</comment>
<keyword evidence="2 7" id="KW-0812">Transmembrane</keyword>
<feature type="transmembrane region" description="Helical" evidence="7">
    <location>
        <begin position="129"/>
        <end position="150"/>
    </location>
</feature>
<dbReference type="PANTHER" id="PTHR33048:SF158">
    <property type="entry name" value="MEMBRANE PROTEIN PTH11-LIKE, PUTATIVE-RELATED"/>
    <property type="match status" value="1"/>
</dbReference>
<dbReference type="AlphaFoldDB" id="A0A8T9BPX4"/>